<accession>A0ABP5ZZJ5</accession>
<protein>
    <submittedName>
        <fullName evidence="4">Endonuclease/exonuclease/phosphatase family protein</fullName>
    </submittedName>
</protein>
<evidence type="ECO:0000313" key="5">
    <source>
        <dbReference type="Proteomes" id="UP001501358"/>
    </source>
</evidence>
<feature type="domain" description="Endonuclease/exonuclease/phosphatase" evidence="3">
    <location>
        <begin position="134"/>
        <end position="338"/>
    </location>
</feature>
<feature type="transmembrane region" description="Helical" evidence="2">
    <location>
        <begin position="27"/>
        <end position="46"/>
    </location>
</feature>
<dbReference type="InterPro" id="IPR036691">
    <property type="entry name" value="Endo/exonu/phosph_ase_sf"/>
</dbReference>
<dbReference type="Pfam" id="PF03372">
    <property type="entry name" value="Exo_endo_phos"/>
    <property type="match status" value="1"/>
</dbReference>
<dbReference type="SUPFAM" id="SSF56219">
    <property type="entry name" value="DNase I-like"/>
    <property type="match status" value="1"/>
</dbReference>
<name>A0ABP5ZZJ5_9ACTN</name>
<evidence type="ECO:0000259" key="3">
    <source>
        <dbReference type="Pfam" id="PF03372"/>
    </source>
</evidence>
<dbReference type="EMBL" id="BAAATA010000034">
    <property type="protein sequence ID" value="GAA2503580.1"/>
    <property type="molecule type" value="Genomic_DNA"/>
</dbReference>
<dbReference type="InterPro" id="IPR005135">
    <property type="entry name" value="Endo/exonuclease/phosphatase"/>
</dbReference>
<feature type="transmembrane region" description="Helical" evidence="2">
    <location>
        <begin position="85"/>
        <end position="104"/>
    </location>
</feature>
<evidence type="ECO:0000256" key="1">
    <source>
        <dbReference type="SAM" id="MobiDB-lite"/>
    </source>
</evidence>
<keyword evidence="2" id="KW-0472">Membrane</keyword>
<keyword evidence="2" id="KW-0812">Transmembrane</keyword>
<proteinExistence type="predicted"/>
<evidence type="ECO:0000313" key="4">
    <source>
        <dbReference type="EMBL" id="GAA2503580.1"/>
    </source>
</evidence>
<reference evidence="5" key="1">
    <citation type="journal article" date="2019" name="Int. J. Syst. Evol. Microbiol.">
        <title>The Global Catalogue of Microorganisms (GCM) 10K type strain sequencing project: providing services to taxonomists for standard genome sequencing and annotation.</title>
        <authorList>
            <consortium name="The Broad Institute Genomics Platform"/>
            <consortium name="The Broad Institute Genome Sequencing Center for Infectious Disease"/>
            <person name="Wu L."/>
            <person name="Ma J."/>
        </authorList>
    </citation>
    <scope>NUCLEOTIDE SEQUENCE [LARGE SCALE GENOMIC DNA]</scope>
    <source>
        <strain evidence="5">JCM 6307</strain>
    </source>
</reference>
<evidence type="ECO:0000256" key="2">
    <source>
        <dbReference type="SAM" id="Phobius"/>
    </source>
</evidence>
<dbReference type="Proteomes" id="UP001501358">
    <property type="component" value="Unassembled WGS sequence"/>
</dbReference>
<dbReference type="Gene3D" id="3.60.10.10">
    <property type="entry name" value="Endonuclease/exonuclease/phosphatase"/>
    <property type="match status" value="1"/>
</dbReference>
<organism evidence="4 5">
    <name type="scientific">Streptomyces thermolineatus</name>
    <dbReference type="NCBI Taxonomy" id="44033"/>
    <lineage>
        <taxon>Bacteria</taxon>
        <taxon>Bacillati</taxon>
        <taxon>Actinomycetota</taxon>
        <taxon>Actinomycetes</taxon>
        <taxon>Kitasatosporales</taxon>
        <taxon>Streptomycetaceae</taxon>
        <taxon>Streptomyces</taxon>
    </lineage>
</organism>
<dbReference type="GO" id="GO:0004519">
    <property type="term" value="F:endonuclease activity"/>
    <property type="evidence" value="ECO:0007669"/>
    <property type="project" value="UniProtKB-KW"/>
</dbReference>
<keyword evidence="5" id="KW-1185">Reference proteome</keyword>
<feature type="transmembrane region" description="Helical" evidence="2">
    <location>
        <begin position="61"/>
        <end position="78"/>
    </location>
</feature>
<comment type="caution">
    <text evidence="4">The sequence shown here is derived from an EMBL/GenBank/DDBJ whole genome shotgun (WGS) entry which is preliminary data.</text>
</comment>
<dbReference type="RefSeq" id="WP_425582731.1">
    <property type="nucleotide sequence ID" value="NZ_BAAATA010000034.1"/>
</dbReference>
<keyword evidence="4" id="KW-0255">Endonuclease</keyword>
<feature type="compositionally biased region" description="Basic residues" evidence="1">
    <location>
        <begin position="16"/>
        <end position="25"/>
    </location>
</feature>
<keyword evidence="2" id="KW-1133">Transmembrane helix</keyword>
<sequence length="347" mass="35677">MCGVDTGRTVDEKPAPKRPRTRTRTRGKALVVAAVLTALLTAFPGLVPDTAGNPGSLLETFRPWTGPAVPVLLLLALLRRSRLAAAATLLPAAVWLGLFGPALLAGGGAGDGDRGGGEGRGDGSSGALTVVQHNASDENPDPAGTARALAEAGPDVLALQELLPGALPAYRRALAADYPHHAVVGTVGLWSKHPLSGTGPVDIRPEGLGADWNRGMRTVARTPYGPVAVYVAHLPSVRITPVGGFASDRRDESAAALGRAVAAEELDRVVLLGDLNGVAGDRALAPLTSRLRPAHEAAGRGFGLTFPAAFPVVRIDQVMVRGLTPVRAWTLPATGSDHLPVAARLAP</sequence>
<feature type="region of interest" description="Disordered" evidence="1">
    <location>
        <begin position="1"/>
        <end position="25"/>
    </location>
</feature>
<gene>
    <name evidence="4" type="ORF">GCM10010406_45170</name>
</gene>
<keyword evidence="4" id="KW-0378">Hydrolase</keyword>
<keyword evidence="4" id="KW-0540">Nuclease</keyword>